<reference evidence="1" key="1">
    <citation type="submission" date="2023-11" db="EMBL/GenBank/DDBJ databases">
        <title>Genome assemblies of two species of porcelain crab, Petrolisthes cinctipes and Petrolisthes manimaculis (Anomura: Porcellanidae).</title>
        <authorList>
            <person name="Angst P."/>
        </authorList>
    </citation>
    <scope>NUCLEOTIDE SEQUENCE</scope>
    <source>
        <strain evidence="1">PB745_02</strain>
        <tissue evidence="1">Gill</tissue>
    </source>
</reference>
<dbReference type="AlphaFoldDB" id="A0AAE1TJM7"/>
<accession>A0AAE1TJM7</accession>
<evidence type="ECO:0000313" key="1">
    <source>
        <dbReference type="EMBL" id="KAK4287883.1"/>
    </source>
</evidence>
<comment type="caution">
    <text evidence="1">The sequence shown here is derived from an EMBL/GenBank/DDBJ whole genome shotgun (WGS) entry which is preliminary data.</text>
</comment>
<dbReference type="EMBL" id="JAWZYT010006601">
    <property type="protein sequence ID" value="KAK4287883.1"/>
    <property type="molecule type" value="Genomic_DNA"/>
</dbReference>
<name>A0AAE1TJM7_9EUCA</name>
<gene>
    <name evidence="1" type="ORF">Pmani_039059</name>
</gene>
<organism evidence="1 2">
    <name type="scientific">Petrolisthes manimaculis</name>
    <dbReference type="NCBI Taxonomy" id="1843537"/>
    <lineage>
        <taxon>Eukaryota</taxon>
        <taxon>Metazoa</taxon>
        <taxon>Ecdysozoa</taxon>
        <taxon>Arthropoda</taxon>
        <taxon>Crustacea</taxon>
        <taxon>Multicrustacea</taxon>
        <taxon>Malacostraca</taxon>
        <taxon>Eumalacostraca</taxon>
        <taxon>Eucarida</taxon>
        <taxon>Decapoda</taxon>
        <taxon>Pleocyemata</taxon>
        <taxon>Anomura</taxon>
        <taxon>Galatheoidea</taxon>
        <taxon>Porcellanidae</taxon>
        <taxon>Petrolisthes</taxon>
    </lineage>
</organism>
<evidence type="ECO:0000313" key="2">
    <source>
        <dbReference type="Proteomes" id="UP001292094"/>
    </source>
</evidence>
<sequence>MGSRYRLSWGSEVWVSELDIHELALDNIDPFEEEVQQLVFGEVWLDIPLIIPTQGREVALGSFEDILV</sequence>
<protein>
    <submittedName>
        <fullName evidence="1">Uncharacterized protein</fullName>
    </submittedName>
</protein>
<dbReference type="Proteomes" id="UP001292094">
    <property type="component" value="Unassembled WGS sequence"/>
</dbReference>
<proteinExistence type="predicted"/>
<keyword evidence="2" id="KW-1185">Reference proteome</keyword>